<dbReference type="GO" id="GO:0008168">
    <property type="term" value="F:methyltransferase activity"/>
    <property type="evidence" value="ECO:0007669"/>
    <property type="project" value="UniProtKB-KW"/>
</dbReference>
<reference evidence="1 2" key="1">
    <citation type="submission" date="2018-12" db="EMBL/GenBank/DDBJ databases">
        <title>Genome sequence and assembly of Colletotrichum trifolii.</title>
        <authorList>
            <person name="Gan P."/>
            <person name="Shirasu K."/>
        </authorList>
    </citation>
    <scope>NUCLEOTIDE SEQUENCE [LARGE SCALE GENOMIC DNA]</scope>
    <source>
        <strain evidence="1 2">543-2</strain>
    </source>
</reference>
<dbReference type="GO" id="GO:0032259">
    <property type="term" value="P:methylation"/>
    <property type="evidence" value="ECO:0007669"/>
    <property type="project" value="UniProtKB-KW"/>
</dbReference>
<name>A0A4R8RAT3_COLTR</name>
<gene>
    <name evidence="1" type="ORF">CTRI78_v007557</name>
</gene>
<keyword evidence="2" id="KW-1185">Reference proteome</keyword>
<sequence>MTTSVEAQTTSLANLNRDFWDANADVFYDREWLKTFAEQLHRFLGTQAPNLGLRPRDPADPVRLLDYACAYGGASWALAPFVDQILGIDIAPAIVARFNTSAARKGFDHSQAHAITGDLIADPSLAERASFDVVIISLALHHLDDPPAMLNRLAVCLKPGGVLIAVEAEDCDAQTGERVAPNPLGSRCEKHGAPEPEVLKTTNHQVFNEEIFRAWFEDAGCDMGSFLYIVNGEISHIPEDASNKPGGLYRKMVIASAVKK</sequence>
<dbReference type="PANTHER" id="PTHR43861:SF1">
    <property type="entry name" value="TRANS-ACONITATE 2-METHYLTRANSFERASE"/>
    <property type="match status" value="1"/>
</dbReference>
<keyword evidence="1" id="KW-0808">Transferase</keyword>
<dbReference type="CDD" id="cd02440">
    <property type="entry name" value="AdoMet_MTases"/>
    <property type="match status" value="1"/>
</dbReference>
<accession>A0A4R8RAT3</accession>
<evidence type="ECO:0000313" key="2">
    <source>
        <dbReference type="Proteomes" id="UP000295703"/>
    </source>
</evidence>
<proteinExistence type="predicted"/>
<dbReference type="Gene3D" id="3.40.50.150">
    <property type="entry name" value="Vaccinia Virus protein VP39"/>
    <property type="match status" value="1"/>
</dbReference>
<dbReference type="Proteomes" id="UP000295703">
    <property type="component" value="Unassembled WGS sequence"/>
</dbReference>
<evidence type="ECO:0000313" key="1">
    <source>
        <dbReference type="EMBL" id="TDZ51579.1"/>
    </source>
</evidence>
<dbReference type="PANTHER" id="PTHR43861">
    <property type="entry name" value="TRANS-ACONITATE 2-METHYLTRANSFERASE-RELATED"/>
    <property type="match status" value="1"/>
</dbReference>
<dbReference type="AlphaFoldDB" id="A0A4R8RAT3"/>
<comment type="caution">
    <text evidence="1">The sequence shown here is derived from an EMBL/GenBank/DDBJ whole genome shotgun (WGS) entry which is preliminary data.</text>
</comment>
<dbReference type="InterPro" id="IPR029063">
    <property type="entry name" value="SAM-dependent_MTases_sf"/>
</dbReference>
<organism evidence="1 2">
    <name type="scientific">Colletotrichum trifolii</name>
    <dbReference type="NCBI Taxonomy" id="5466"/>
    <lineage>
        <taxon>Eukaryota</taxon>
        <taxon>Fungi</taxon>
        <taxon>Dikarya</taxon>
        <taxon>Ascomycota</taxon>
        <taxon>Pezizomycotina</taxon>
        <taxon>Sordariomycetes</taxon>
        <taxon>Hypocreomycetidae</taxon>
        <taxon>Glomerellales</taxon>
        <taxon>Glomerellaceae</taxon>
        <taxon>Colletotrichum</taxon>
        <taxon>Colletotrichum orbiculare species complex</taxon>
    </lineage>
</organism>
<dbReference type="SUPFAM" id="SSF53335">
    <property type="entry name" value="S-adenosyl-L-methionine-dependent methyltransferases"/>
    <property type="match status" value="1"/>
</dbReference>
<keyword evidence="1" id="KW-0489">Methyltransferase</keyword>
<protein>
    <submittedName>
        <fullName evidence="1">Putative methyltransferase</fullName>
    </submittedName>
</protein>
<dbReference type="Pfam" id="PF13489">
    <property type="entry name" value="Methyltransf_23"/>
    <property type="match status" value="1"/>
</dbReference>
<dbReference type="STRING" id="5466.A0A4R8RAT3"/>
<dbReference type="EMBL" id="RYZW01000082">
    <property type="protein sequence ID" value="TDZ51579.1"/>
    <property type="molecule type" value="Genomic_DNA"/>
</dbReference>